<evidence type="ECO:0000256" key="2">
    <source>
        <dbReference type="SAM" id="Phobius"/>
    </source>
</evidence>
<feature type="transmembrane region" description="Helical" evidence="2">
    <location>
        <begin position="129"/>
        <end position="151"/>
    </location>
</feature>
<feature type="transmembrane region" description="Helical" evidence="2">
    <location>
        <begin position="50"/>
        <end position="78"/>
    </location>
</feature>
<evidence type="ECO:0000256" key="1">
    <source>
        <dbReference type="SAM" id="MobiDB-lite"/>
    </source>
</evidence>
<name>A0ABP3RT66_9CAUL</name>
<dbReference type="Proteomes" id="UP001501352">
    <property type="component" value="Unassembled WGS sequence"/>
</dbReference>
<comment type="caution">
    <text evidence="3">The sequence shown here is derived from an EMBL/GenBank/DDBJ whole genome shotgun (WGS) entry which is preliminary data.</text>
</comment>
<keyword evidence="4" id="KW-1185">Reference proteome</keyword>
<evidence type="ECO:0008006" key="5">
    <source>
        <dbReference type="Google" id="ProtNLM"/>
    </source>
</evidence>
<feature type="transmembrane region" description="Helical" evidence="2">
    <location>
        <begin position="85"/>
        <end position="103"/>
    </location>
</feature>
<dbReference type="RefSeq" id="WP_343791281.1">
    <property type="nucleotide sequence ID" value="NZ_BAAAGA010000002.1"/>
</dbReference>
<feature type="transmembrane region" description="Helical" evidence="2">
    <location>
        <begin position="195"/>
        <end position="216"/>
    </location>
</feature>
<proteinExistence type="predicted"/>
<evidence type="ECO:0000313" key="4">
    <source>
        <dbReference type="Proteomes" id="UP001501352"/>
    </source>
</evidence>
<reference evidence="4" key="1">
    <citation type="journal article" date="2019" name="Int. J. Syst. Evol. Microbiol.">
        <title>The Global Catalogue of Microorganisms (GCM) 10K type strain sequencing project: providing services to taxonomists for standard genome sequencing and annotation.</title>
        <authorList>
            <consortium name="The Broad Institute Genomics Platform"/>
            <consortium name="The Broad Institute Genome Sequencing Center for Infectious Disease"/>
            <person name="Wu L."/>
            <person name="Ma J."/>
        </authorList>
    </citation>
    <scope>NUCLEOTIDE SEQUENCE [LARGE SCALE GENOMIC DNA]</scope>
    <source>
        <strain evidence="4">JCM 12928</strain>
    </source>
</reference>
<feature type="transmembrane region" description="Helical" evidence="2">
    <location>
        <begin position="158"/>
        <end position="183"/>
    </location>
</feature>
<keyword evidence="2" id="KW-0812">Transmembrane</keyword>
<gene>
    <name evidence="3" type="ORF">GCM10009422_09800</name>
</gene>
<keyword evidence="2" id="KW-0472">Membrane</keyword>
<accession>A0ABP3RT66</accession>
<sequence>MSPTDLQPTLLLSLLGGAFVTAFLHAALPTHWLPFVLVGKAQRWSLAQVLGSVAAAGLAHIAVTAVVGGLIVIAGLALEQWVSGLLPHLAAILLFLFGAFYLARATLLKVQPAGGPDLVAPEPRVSDAAAFWGLVAMLAVSPGEVLLPLYLAQATEGLAVLGFMTLAFLIGTIAGMAVFTILASAGYSALRLERWARYESIVLGVALIAIGLLVASHSHAEEKAARESDRPAASALPHIGHAH</sequence>
<feature type="region of interest" description="Disordered" evidence="1">
    <location>
        <begin position="223"/>
        <end position="243"/>
    </location>
</feature>
<evidence type="ECO:0000313" key="3">
    <source>
        <dbReference type="EMBL" id="GAA0616725.1"/>
    </source>
</evidence>
<dbReference type="EMBL" id="BAAAGA010000002">
    <property type="protein sequence ID" value="GAA0616725.1"/>
    <property type="molecule type" value="Genomic_DNA"/>
</dbReference>
<keyword evidence="2" id="KW-1133">Transmembrane helix</keyword>
<organism evidence="3 4">
    <name type="scientific">Brevundimonas kwangchunensis</name>
    <dbReference type="NCBI Taxonomy" id="322163"/>
    <lineage>
        <taxon>Bacteria</taxon>
        <taxon>Pseudomonadati</taxon>
        <taxon>Pseudomonadota</taxon>
        <taxon>Alphaproteobacteria</taxon>
        <taxon>Caulobacterales</taxon>
        <taxon>Caulobacteraceae</taxon>
        <taxon>Brevundimonas</taxon>
    </lineage>
</organism>
<dbReference type="PANTHER" id="PTHR36394:SF1">
    <property type="entry name" value="OS01G0277700 PROTEIN"/>
    <property type="match status" value="1"/>
</dbReference>
<protein>
    <recommendedName>
        <fullName evidence="5">Urease accessory protein UreH-like transmembrane domain-containing protein</fullName>
    </recommendedName>
</protein>
<dbReference type="PANTHER" id="PTHR36394">
    <property type="entry name" value="OS01G0277700 PROTEIN"/>
    <property type="match status" value="1"/>
</dbReference>